<organism evidence="4 5">
    <name type="scientific">Callipepla squamata</name>
    <name type="common">Scaled quail</name>
    <dbReference type="NCBI Taxonomy" id="9009"/>
    <lineage>
        <taxon>Eukaryota</taxon>
        <taxon>Metazoa</taxon>
        <taxon>Chordata</taxon>
        <taxon>Craniata</taxon>
        <taxon>Vertebrata</taxon>
        <taxon>Euteleostomi</taxon>
        <taxon>Archelosauria</taxon>
        <taxon>Archosauria</taxon>
        <taxon>Dinosauria</taxon>
        <taxon>Saurischia</taxon>
        <taxon>Theropoda</taxon>
        <taxon>Coelurosauria</taxon>
        <taxon>Aves</taxon>
        <taxon>Neognathae</taxon>
        <taxon>Galloanserae</taxon>
        <taxon>Galliformes</taxon>
        <taxon>Odontophoridae</taxon>
        <taxon>Callipepla</taxon>
    </lineage>
</organism>
<evidence type="ECO:0000259" key="3">
    <source>
        <dbReference type="PROSITE" id="PS50240"/>
    </source>
</evidence>
<dbReference type="SUPFAM" id="SSF50494">
    <property type="entry name" value="Trypsin-like serine proteases"/>
    <property type="match status" value="1"/>
</dbReference>
<dbReference type="PANTHER" id="PTHR24271">
    <property type="entry name" value="KALLIKREIN-RELATED"/>
    <property type="match status" value="1"/>
</dbReference>
<keyword evidence="2" id="KW-0732">Signal</keyword>
<dbReference type="InterPro" id="IPR043504">
    <property type="entry name" value="Peptidase_S1_PA_chymotrypsin"/>
</dbReference>
<dbReference type="FunFam" id="2.40.10.10:FF:000005">
    <property type="entry name" value="Serine protease 37"/>
    <property type="match status" value="1"/>
</dbReference>
<dbReference type="PRINTS" id="PR00722">
    <property type="entry name" value="CHYMOTRYPSIN"/>
</dbReference>
<comment type="caution">
    <text evidence="4">The sequence shown here is derived from an EMBL/GenBank/DDBJ whole genome shotgun (WGS) entry which is preliminary data.</text>
</comment>
<name>A0A226MX87_CALSU</name>
<dbReference type="Pfam" id="PF00089">
    <property type="entry name" value="Trypsin"/>
    <property type="match status" value="1"/>
</dbReference>
<feature type="domain" description="Peptidase S1" evidence="3">
    <location>
        <begin position="31"/>
        <end position="239"/>
    </location>
</feature>
<dbReference type="EMBL" id="MCFN01000360">
    <property type="protein sequence ID" value="OXB59946.1"/>
    <property type="molecule type" value="Genomic_DNA"/>
</dbReference>
<dbReference type="CDD" id="cd00190">
    <property type="entry name" value="Tryp_SPc"/>
    <property type="match status" value="1"/>
</dbReference>
<dbReference type="GO" id="GO:0006508">
    <property type="term" value="P:proteolysis"/>
    <property type="evidence" value="ECO:0007669"/>
    <property type="project" value="InterPro"/>
</dbReference>
<reference evidence="4 5" key="1">
    <citation type="submission" date="2016-07" db="EMBL/GenBank/DDBJ databases">
        <title>Disparate Historic Effective Population Sizes Predicted by Modern Levels of Genome Diversity for the Scaled Quail (Callipepla squamata) and the Northern Bobwhite (Colinus virginianus): Inferences from First and Second Generation Draft Genome Assemblies for Sympatric New World Quail.</title>
        <authorList>
            <person name="Oldeschulte D.L."/>
            <person name="Halley Y.A."/>
            <person name="Bhattarai E.K."/>
            <person name="Brashear W.A."/>
            <person name="Hill J."/>
            <person name="Metz R.P."/>
            <person name="Johnson C.D."/>
            <person name="Rollins D."/>
            <person name="Peterson M.J."/>
            <person name="Bickhart D.M."/>
            <person name="Decker J.E."/>
            <person name="Seabury C.M."/>
        </authorList>
    </citation>
    <scope>NUCLEOTIDE SEQUENCE [LARGE SCALE GENOMIC DNA]</scope>
    <source>
        <strain evidence="4 5">Texas</strain>
        <tissue evidence="4">Leg muscle</tissue>
    </source>
</reference>
<dbReference type="OrthoDB" id="10059102at2759"/>
<accession>A0A226MX87</accession>
<dbReference type="AlphaFoldDB" id="A0A226MX87"/>
<feature type="signal peptide" evidence="2">
    <location>
        <begin position="1"/>
        <end position="21"/>
    </location>
</feature>
<evidence type="ECO:0000313" key="4">
    <source>
        <dbReference type="EMBL" id="OXB59946.1"/>
    </source>
</evidence>
<dbReference type="InterPro" id="IPR009003">
    <property type="entry name" value="Peptidase_S1_PA"/>
</dbReference>
<proteinExistence type="predicted"/>
<dbReference type="PANTHER" id="PTHR24271:SF90">
    <property type="entry name" value="PEPTIDASE S1 DOMAIN-CONTAINING PROTEIN"/>
    <property type="match status" value="1"/>
</dbReference>
<evidence type="ECO:0000256" key="2">
    <source>
        <dbReference type="SAM" id="SignalP"/>
    </source>
</evidence>
<evidence type="ECO:0000313" key="5">
    <source>
        <dbReference type="Proteomes" id="UP000198323"/>
    </source>
</evidence>
<dbReference type="STRING" id="9009.A0A226MX87"/>
<keyword evidence="1" id="KW-1015">Disulfide bond</keyword>
<gene>
    <name evidence="4" type="ORF">ASZ78_008082</name>
</gene>
<feature type="chain" id="PRO_5012059075" description="Peptidase S1 domain-containing protein" evidence="2">
    <location>
        <begin position="22"/>
        <end position="240"/>
    </location>
</feature>
<dbReference type="GO" id="GO:0004252">
    <property type="term" value="F:serine-type endopeptidase activity"/>
    <property type="evidence" value="ECO:0007669"/>
    <property type="project" value="InterPro"/>
</dbReference>
<sequence>MQHPQRLLLTVLLLAWPLGTAGHSWSRLDQGGRGLAQSRPYMAYLRGKDGGFCGGFLVAPGWVMTAAQCYSHSPLTVILGARDIQREEESWQQLQVQKYHCHPQYRRREGGHDILLLELKGNATTNDHVRTISFPKMRVQGGAVCSIAGWGHGARSASFQEAKVTVSKQRVCLNIYPGLADDVVCATSGSDGVPDEGYTGSPLVCNNRAFGIYSYPYRQRIAFYTHITPSIPWINKVMRS</sequence>
<dbReference type="Proteomes" id="UP000198323">
    <property type="component" value="Unassembled WGS sequence"/>
</dbReference>
<dbReference type="InterPro" id="IPR001254">
    <property type="entry name" value="Trypsin_dom"/>
</dbReference>
<protein>
    <recommendedName>
        <fullName evidence="3">Peptidase S1 domain-containing protein</fullName>
    </recommendedName>
</protein>
<evidence type="ECO:0000256" key="1">
    <source>
        <dbReference type="ARBA" id="ARBA00023157"/>
    </source>
</evidence>
<dbReference type="InterPro" id="IPR001314">
    <property type="entry name" value="Peptidase_S1A"/>
</dbReference>
<dbReference type="SMART" id="SM00020">
    <property type="entry name" value="Tryp_SPc"/>
    <property type="match status" value="1"/>
</dbReference>
<keyword evidence="5" id="KW-1185">Reference proteome</keyword>
<dbReference type="Gene3D" id="2.40.10.10">
    <property type="entry name" value="Trypsin-like serine proteases"/>
    <property type="match status" value="2"/>
</dbReference>
<dbReference type="PROSITE" id="PS50240">
    <property type="entry name" value="TRYPSIN_DOM"/>
    <property type="match status" value="1"/>
</dbReference>